<feature type="region of interest" description="Disordered" evidence="1">
    <location>
        <begin position="96"/>
        <end position="159"/>
    </location>
</feature>
<sequence>MWDGDGGQDIEDGTSAKHTEERHLEVFLRVTSFLVSQVKESDGWHAASPTLVSSAMLILHKDANRHQTIQFGHYHWTLSLVMIIALYGMSKKVKLKSGNDEDPMSLHNREVSPVKKASKTKSLKTPEGEGHAPKKGKKGKNESDNVKVQGEEGTCGNHGDVEITEEVTSEKLINAHVSTSRLPLVLSEKVQRSKVDETDKITKATAHQTDQNMDVEEPSNGKIKRKAEKSSGVARKKGKTAGGKPCNFTDQIQARMCFVELLHPGKASIYAHNRMRRRNSSGRGWSMFEEENSFIVSPLPGLGIMVAACAPSGVFILRAGMWSGWQTPRRSSTGPAQRPYMRSYMQPPLPLHHHHRPPEETGIRKEKKIRGEKSTVRGILTGIMRILVDVSGLSKQARSGETGSIAEGLHFAYEG</sequence>
<dbReference type="GO" id="GO:0005634">
    <property type="term" value="C:nucleus"/>
    <property type="evidence" value="ECO:0007669"/>
    <property type="project" value="TreeGrafter"/>
</dbReference>
<evidence type="ECO:0000313" key="3">
    <source>
        <dbReference type="Proteomes" id="UP001164929"/>
    </source>
</evidence>
<feature type="compositionally biased region" description="Polar residues" evidence="1">
    <location>
        <begin position="326"/>
        <end position="335"/>
    </location>
</feature>
<gene>
    <name evidence="2" type="ORF">NC653_034114</name>
</gene>
<reference evidence="2" key="1">
    <citation type="journal article" date="2023" name="Mol. Ecol. Resour.">
        <title>Chromosome-level genome assembly of a triploid poplar Populus alba 'Berolinensis'.</title>
        <authorList>
            <person name="Chen S."/>
            <person name="Yu Y."/>
            <person name="Wang X."/>
            <person name="Wang S."/>
            <person name="Zhang T."/>
            <person name="Zhou Y."/>
            <person name="He R."/>
            <person name="Meng N."/>
            <person name="Wang Y."/>
            <person name="Liu W."/>
            <person name="Liu Z."/>
            <person name="Liu J."/>
            <person name="Guo Q."/>
            <person name="Huang H."/>
            <person name="Sederoff R.R."/>
            <person name="Wang G."/>
            <person name="Qu G."/>
            <person name="Chen S."/>
        </authorList>
    </citation>
    <scope>NUCLEOTIDE SEQUENCE</scope>
    <source>
        <strain evidence="2">SC-2020</strain>
    </source>
</reference>
<proteinExistence type="predicted"/>
<protein>
    <submittedName>
        <fullName evidence="2">Uncharacterized protein</fullName>
    </submittedName>
</protein>
<dbReference type="GO" id="GO:0003690">
    <property type="term" value="F:double-stranded DNA binding"/>
    <property type="evidence" value="ECO:0007669"/>
    <property type="project" value="InterPro"/>
</dbReference>
<accession>A0AAD6PVV4</accession>
<evidence type="ECO:0000256" key="1">
    <source>
        <dbReference type="SAM" id="MobiDB-lite"/>
    </source>
</evidence>
<feature type="compositionally biased region" description="Basic and acidic residues" evidence="1">
    <location>
        <begin position="357"/>
        <end position="371"/>
    </location>
</feature>
<dbReference type="EMBL" id="JAQIZT010000015">
    <property type="protein sequence ID" value="KAJ6969486.1"/>
    <property type="molecule type" value="Genomic_DNA"/>
</dbReference>
<dbReference type="GO" id="GO:0009330">
    <property type="term" value="C:DNA topoisomerase type II (double strand cut, ATP-hydrolyzing) complex"/>
    <property type="evidence" value="ECO:0007669"/>
    <property type="project" value="InterPro"/>
</dbReference>
<dbReference type="GO" id="GO:0051276">
    <property type="term" value="P:chromosome organization"/>
    <property type="evidence" value="ECO:0007669"/>
    <property type="project" value="TreeGrafter"/>
</dbReference>
<comment type="caution">
    <text evidence="2">The sequence shown here is derived from an EMBL/GenBank/DDBJ whole genome shotgun (WGS) entry which is preliminary data.</text>
</comment>
<evidence type="ECO:0000313" key="2">
    <source>
        <dbReference type="EMBL" id="KAJ6969486.1"/>
    </source>
</evidence>
<dbReference type="AlphaFoldDB" id="A0AAD6PVV4"/>
<keyword evidence="3" id="KW-1185">Reference proteome</keyword>
<dbReference type="GO" id="GO:0042023">
    <property type="term" value="P:DNA endoreduplication"/>
    <property type="evidence" value="ECO:0007669"/>
    <property type="project" value="InterPro"/>
</dbReference>
<dbReference type="InterPro" id="IPR033246">
    <property type="entry name" value="BIN4"/>
</dbReference>
<feature type="region of interest" description="Disordered" evidence="1">
    <location>
        <begin position="326"/>
        <end position="371"/>
    </location>
</feature>
<dbReference type="PANTHER" id="PTHR34810">
    <property type="entry name" value="DNA-BINDING PROTEIN BIN4"/>
    <property type="match status" value="1"/>
</dbReference>
<name>A0AAD6PVV4_9ROSI</name>
<feature type="region of interest" description="Disordered" evidence="1">
    <location>
        <begin position="206"/>
        <end position="243"/>
    </location>
</feature>
<dbReference type="Proteomes" id="UP001164929">
    <property type="component" value="Chromosome 15"/>
</dbReference>
<organism evidence="2 3">
    <name type="scientific">Populus alba x Populus x berolinensis</name>
    <dbReference type="NCBI Taxonomy" id="444605"/>
    <lineage>
        <taxon>Eukaryota</taxon>
        <taxon>Viridiplantae</taxon>
        <taxon>Streptophyta</taxon>
        <taxon>Embryophyta</taxon>
        <taxon>Tracheophyta</taxon>
        <taxon>Spermatophyta</taxon>
        <taxon>Magnoliopsida</taxon>
        <taxon>eudicotyledons</taxon>
        <taxon>Gunneridae</taxon>
        <taxon>Pentapetalae</taxon>
        <taxon>rosids</taxon>
        <taxon>fabids</taxon>
        <taxon>Malpighiales</taxon>
        <taxon>Salicaceae</taxon>
        <taxon>Saliceae</taxon>
        <taxon>Populus</taxon>
    </lineage>
</organism>
<dbReference type="PANTHER" id="PTHR34810:SF1">
    <property type="entry name" value="DNA-BINDING PROTEIN BIN4"/>
    <property type="match status" value="1"/>
</dbReference>